<dbReference type="InterPro" id="IPR042266">
    <property type="entry name" value="PPPDE_sf"/>
</dbReference>
<keyword evidence="2" id="KW-0645">Protease</keyword>
<keyword evidence="7" id="KW-1185">Reference proteome</keyword>
<evidence type="ECO:0000313" key="7">
    <source>
        <dbReference type="Proteomes" id="UP000041254"/>
    </source>
</evidence>
<gene>
    <name evidence="6" type="ORF">Vbra_12189</name>
</gene>
<dbReference type="Gene3D" id="3.90.1720.30">
    <property type="entry name" value="PPPDE domains"/>
    <property type="match status" value="1"/>
</dbReference>
<dbReference type="InParanoid" id="A0A0G4EKV6"/>
<evidence type="ECO:0000259" key="5">
    <source>
        <dbReference type="PROSITE" id="PS51858"/>
    </source>
</evidence>
<accession>A0A0G4EKV6</accession>
<evidence type="ECO:0000256" key="3">
    <source>
        <dbReference type="ARBA" id="ARBA00022801"/>
    </source>
</evidence>
<reference evidence="6 7" key="1">
    <citation type="submission" date="2014-11" db="EMBL/GenBank/DDBJ databases">
        <authorList>
            <person name="Zhu J."/>
            <person name="Qi W."/>
            <person name="Song R."/>
        </authorList>
    </citation>
    <scope>NUCLEOTIDE SEQUENCE [LARGE SCALE GENOMIC DNA]</scope>
</reference>
<dbReference type="GO" id="GO:0016579">
    <property type="term" value="P:protein deubiquitination"/>
    <property type="evidence" value="ECO:0007669"/>
    <property type="project" value="TreeGrafter"/>
</dbReference>
<dbReference type="AlphaFoldDB" id="A0A0G4EKV6"/>
<dbReference type="VEuPathDB" id="CryptoDB:Vbra_12189"/>
<dbReference type="PANTHER" id="PTHR12378">
    <property type="entry name" value="DESUMOYLATING ISOPEPTIDASE"/>
    <property type="match status" value="1"/>
</dbReference>
<evidence type="ECO:0000256" key="2">
    <source>
        <dbReference type="ARBA" id="ARBA00022670"/>
    </source>
</evidence>
<feature type="region of interest" description="Disordered" evidence="4">
    <location>
        <begin position="1"/>
        <end position="29"/>
    </location>
</feature>
<sequence length="444" mass="47538">MKYPSPDEQLGHSVSHLPTSRSSSSAGEEIRQCGSSASAAVGGVQGGSPSADGARVFLNVYDLTNGCVKFNDVALRIGTGMYHTGVEVYGVEYAFCKTECSEPAIFSCEPGEAPEHVFREKIDMGRTSMTEGQVKDSMERMGHRWKGHSYDLVYKNCITFAEEFCLVLGVGALPVWVTSASSTAKGFLETCTTCEHNIRHVSGIVGQQLAIGLQTTVTVFGEVLSGAQQGLQTIAESEGMRAFLESWDAGLQAVREKIEGTQVIKALTGTRDKDENTSQRHTAAANVPFPSPVEGISLLHSRNQGATLTTQSSASLTTYDRPLAPLPTQPRFYTADGVMVEEAMPPNRTHDDYRPPLVFDRQEQPSGVGVGEVGARGGNRVVERGKGRGVHLLTRSTRIPSLLTAEEEGANEQAVRGGREGWAEGEDDGRGLGMMHASLARGGG</sequence>
<comment type="similarity">
    <text evidence="1">Belongs to the DeSI family.</text>
</comment>
<evidence type="ECO:0000256" key="4">
    <source>
        <dbReference type="SAM" id="MobiDB-lite"/>
    </source>
</evidence>
<dbReference type="InterPro" id="IPR008580">
    <property type="entry name" value="PPPDE_dom"/>
</dbReference>
<keyword evidence="3" id="KW-0378">Hydrolase</keyword>
<proteinExistence type="inferred from homology"/>
<dbReference type="STRING" id="1169540.A0A0G4EKV6"/>
<dbReference type="PROSITE" id="PS51858">
    <property type="entry name" value="PPPDE"/>
    <property type="match status" value="1"/>
</dbReference>
<dbReference type="GO" id="GO:0101005">
    <property type="term" value="F:deubiquitinase activity"/>
    <property type="evidence" value="ECO:0007669"/>
    <property type="project" value="TreeGrafter"/>
</dbReference>
<evidence type="ECO:0000313" key="6">
    <source>
        <dbReference type="EMBL" id="CEL97401.1"/>
    </source>
</evidence>
<organism evidence="6 7">
    <name type="scientific">Vitrella brassicaformis (strain CCMP3155)</name>
    <dbReference type="NCBI Taxonomy" id="1169540"/>
    <lineage>
        <taxon>Eukaryota</taxon>
        <taxon>Sar</taxon>
        <taxon>Alveolata</taxon>
        <taxon>Colpodellida</taxon>
        <taxon>Vitrellaceae</taxon>
        <taxon>Vitrella</taxon>
    </lineage>
</organism>
<dbReference type="GO" id="GO:0006508">
    <property type="term" value="P:proteolysis"/>
    <property type="evidence" value="ECO:0007669"/>
    <property type="project" value="UniProtKB-KW"/>
</dbReference>
<feature type="compositionally biased region" description="Polar residues" evidence="4">
    <location>
        <begin position="16"/>
        <end position="26"/>
    </location>
</feature>
<dbReference type="Proteomes" id="UP000041254">
    <property type="component" value="Unassembled WGS sequence"/>
</dbReference>
<protein>
    <recommendedName>
        <fullName evidence="5">PPPDE domain-containing protein</fullName>
    </recommendedName>
</protein>
<dbReference type="Pfam" id="PF05903">
    <property type="entry name" value="Peptidase_C97"/>
    <property type="match status" value="1"/>
</dbReference>
<name>A0A0G4EKV6_VITBC</name>
<feature type="domain" description="PPPDE" evidence="5">
    <location>
        <begin position="54"/>
        <end position="192"/>
    </location>
</feature>
<dbReference type="OrthoDB" id="412286at2759"/>
<evidence type="ECO:0000256" key="1">
    <source>
        <dbReference type="ARBA" id="ARBA00008140"/>
    </source>
</evidence>
<dbReference type="EMBL" id="CDMY01000255">
    <property type="protein sequence ID" value="CEL97401.1"/>
    <property type="molecule type" value="Genomic_DNA"/>
</dbReference>
<dbReference type="SMART" id="SM01179">
    <property type="entry name" value="DUF862"/>
    <property type="match status" value="1"/>
</dbReference>
<dbReference type="PANTHER" id="PTHR12378:SF80">
    <property type="entry name" value="IP06716P-RELATED"/>
    <property type="match status" value="1"/>
</dbReference>
<feature type="region of interest" description="Disordered" evidence="4">
    <location>
        <begin position="407"/>
        <end position="444"/>
    </location>
</feature>